<feature type="domain" description="CARDB" evidence="2">
    <location>
        <begin position="304"/>
        <end position="400"/>
    </location>
</feature>
<feature type="domain" description="CARDB" evidence="2">
    <location>
        <begin position="50"/>
        <end position="147"/>
    </location>
</feature>
<protein>
    <recommendedName>
        <fullName evidence="2">CARDB domain-containing protein</fullName>
    </recommendedName>
</protein>
<comment type="caution">
    <text evidence="3">The sequence shown here is derived from an EMBL/GenBank/DDBJ whole genome shotgun (WGS) entry which is preliminary data.</text>
</comment>
<feature type="transmembrane region" description="Helical" evidence="1">
    <location>
        <begin position="419"/>
        <end position="438"/>
    </location>
</feature>
<dbReference type="Gene3D" id="2.60.40.10">
    <property type="entry name" value="Immunoglobulins"/>
    <property type="match status" value="3"/>
</dbReference>
<evidence type="ECO:0000313" key="3">
    <source>
        <dbReference type="EMBL" id="KKN54947.1"/>
    </source>
</evidence>
<keyword evidence="1" id="KW-0812">Transmembrane</keyword>
<evidence type="ECO:0000256" key="1">
    <source>
        <dbReference type="SAM" id="Phobius"/>
    </source>
</evidence>
<keyword evidence="1" id="KW-0472">Membrane</keyword>
<dbReference type="EMBL" id="LAZR01000906">
    <property type="protein sequence ID" value="KKN54947.1"/>
    <property type="molecule type" value="Genomic_DNA"/>
</dbReference>
<evidence type="ECO:0000259" key="2">
    <source>
        <dbReference type="Pfam" id="PF07705"/>
    </source>
</evidence>
<sequence length="444" mass="48237">MKNNKKYLMTILLLFTLSLIGITVIRPVQGNPGPDLVNRGTTWDGFYPNKAVPWGTNISLFCDVLNQGDAASGAFSVSFYASLDTTITGGDYEIVKVPVSSIAAGVWANVYWFGPFPVSIPNDTYYVGWIIDVDFEVAEDNEGNNIAYETVSQLSIVIEAELYNRGGPNGGFQYSGYTPTEVMPSVTLFSIWCDIINVGLKPSGPFNVSFVASYNPTISGADYEFARVTVPSINNGSYADVSWTGIFPFIPFSSFFVGWVIDVNDDVPEGSEYDDSGRAEYAPLVVSNKSDLVDRGSSYSGMSSPNVYPLTAFTVWADIENIGLKSSESCNISFYASTDTNITTLDTYLGSDTLSVLTNGSFGYVEWSGTFPNITLGTYYIGWLIDVKDDVDEGNENNNKAYISSILTVGPASKSGIPGYDPLVIIGVISIASVIYILNKRKKK</sequence>
<dbReference type="Pfam" id="PF07705">
    <property type="entry name" value="CARDB"/>
    <property type="match status" value="2"/>
</dbReference>
<gene>
    <name evidence="3" type="ORF">LCGC14_0587330</name>
</gene>
<proteinExistence type="predicted"/>
<dbReference type="AlphaFoldDB" id="A0A0F9RYE8"/>
<dbReference type="InterPro" id="IPR013783">
    <property type="entry name" value="Ig-like_fold"/>
</dbReference>
<name>A0A0F9RYE8_9ZZZZ</name>
<dbReference type="InterPro" id="IPR011635">
    <property type="entry name" value="CARDB"/>
</dbReference>
<reference evidence="3" key="1">
    <citation type="journal article" date="2015" name="Nature">
        <title>Complex archaea that bridge the gap between prokaryotes and eukaryotes.</title>
        <authorList>
            <person name="Spang A."/>
            <person name="Saw J.H."/>
            <person name="Jorgensen S.L."/>
            <person name="Zaremba-Niedzwiedzka K."/>
            <person name="Martijn J."/>
            <person name="Lind A.E."/>
            <person name="van Eijk R."/>
            <person name="Schleper C."/>
            <person name="Guy L."/>
            <person name="Ettema T.J."/>
        </authorList>
    </citation>
    <scope>NUCLEOTIDE SEQUENCE</scope>
</reference>
<organism evidence="3">
    <name type="scientific">marine sediment metagenome</name>
    <dbReference type="NCBI Taxonomy" id="412755"/>
    <lineage>
        <taxon>unclassified sequences</taxon>
        <taxon>metagenomes</taxon>
        <taxon>ecological metagenomes</taxon>
    </lineage>
</organism>
<keyword evidence="1" id="KW-1133">Transmembrane helix</keyword>
<accession>A0A0F9RYE8</accession>